<organism evidence="3 4">
    <name type="scientific">Halomarina halobia</name>
    <dbReference type="NCBI Taxonomy" id="3033386"/>
    <lineage>
        <taxon>Archaea</taxon>
        <taxon>Methanobacteriati</taxon>
        <taxon>Methanobacteriota</taxon>
        <taxon>Stenosarchaea group</taxon>
        <taxon>Halobacteria</taxon>
        <taxon>Halobacteriales</taxon>
        <taxon>Natronomonadaceae</taxon>
        <taxon>Halomarina</taxon>
    </lineage>
</organism>
<accession>A0ABD6A5N5</accession>
<dbReference type="PANTHER" id="PTHR48081:SF8">
    <property type="entry name" value="ALPHA_BETA HYDROLASE FOLD-3 DOMAIN-CONTAINING PROTEIN-RELATED"/>
    <property type="match status" value="1"/>
</dbReference>
<evidence type="ECO:0000313" key="4">
    <source>
        <dbReference type="Proteomes" id="UP001596547"/>
    </source>
</evidence>
<name>A0ABD6A5N5_9EURY</name>
<sequence length="314" mass="33707">MSREPDPQAQAVLDLLDSIPRPPTYALSVPSARDALESFFANEDPEPVGDVADFSIPGPDEDVPVRLYLPEGEGPHPALVYLHGGGWVIGSLDTVDDVCRGLVNRVGCAVLSVDYRLAPEHPFPAALDDAYAAVEWTAAHGDTVGVDPGRIAVGGDSAGGNLTAGATLMARDRGGPEIARQVLVYPAVASPVVHDFDSYEENGEGYFLERESVAWFYERYVARAADQRNEYAAPLLARDLSGLPPATVVTAGFDPLRDEGREYANRLAEAEVPVTDYHYEGMIHGFVSLPDYLDAADEALDDVAADLEEAFYSG</sequence>
<dbReference type="InterPro" id="IPR029058">
    <property type="entry name" value="AB_hydrolase_fold"/>
</dbReference>
<gene>
    <name evidence="3" type="ORF">ACFQPE_03700</name>
</gene>
<dbReference type="RefSeq" id="WP_276305300.1">
    <property type="nucleotide sequence ID" value="NZ_CP119992.1"/>
</dbReference>
<dbReference type="PANTHER" id="PTHR48081">
    <property type="entry name" value="AB HYDROLASE SUPERFAMILY PROTEIN C4A8.06C"/>
    <property type="match status" value="1"/>
</dbReference>
<dbReference type="Pfam" id="PF07859">
    <property type="entry name" value="Abhydrolase_3"/>
    <property type="match status" value="1"/>
</dbReference>
<evidence type="ECO:0000256" key="1">
    <source>
        <dbReference type="ARBA" id="ARBA00022801"/>
    </source>
</evidence>
<dbReference type="FunFam" id="3.40.50.1820:FF:000089">
    <property type="entry name" value="Alpha/beta hydrolase"/>
    <property type="match status" value="1"/>
</dbReference>
<evidence type="ECO:0000259" key="2">
    <source>
        <dbReference type="Pfam" id="PF07859"/>
    </source>
</evidence>
<dbReference type="InterPro" id="IPR013094">
    <property type="entry name" value="AB_hydrolase_3"/>
</dbReference>
<proteinExistence type="predicted"/>
<evidence type="ECO:0000313" key="3">
    <source>
        <dbReference type="EMBL" id="MFC7315899.1"/>
    </source>
</evidence>
<reference evidence="3 4" key="1">
    <citation type="journal article" date="2019" name="Int. J. Syst. Evol. Microbiol.">
        <title>The Global Catalogue of Microorganisms (GCM) 10K type strain sequencing project: providing services to taxonomists for standard genome sequencing and annotation.</title>
        <authorList>
            <consortium name="The Broad Institute Genomics Platform"/>
            <consortium name="The Broad Institute Genome Sequencing Center for Infectious Disease"/>
            <person name="Wu L."/>
            <person name="Ma J."/>
        </authorList>
    </citation>
    <scope>NUCLEOTIDE SEQUENCE [LARGE SCALE GENOMIC DNA]</scope>
    <source>
        <strain evidence="3 4">PSR21</strain>
    </source>
</reference>
<protein>
    <submittedName>
        <fullName evidence="3">Alpha/beta hydrolase</fullName>
    </submittedName>
</protein>
<dbReference type="SUPFAM" id="SSF53474">
    <property type="entry name" value="alpha/beta-Hydrolases"/>
    <property type="match status" value="1"/>
</dbReference>
<comment type="caution">
    <text evidence="3">The sequence shown here is derived from an EMBL/GenBank/DDBJ whole genome shotgun (WGS) entry which is preliminary data.</text>
</comment>
<dbReference type="GeneID" id="79314878"/>
<dbReference type="Proteomes" id="UP001596547">
    <property type="component" value="Unassembled WGS sequence"/>
</dbReference>
<dbReference type="AlphaFoldDB" id="A0ABD6A5N5"/>
<dbReference type="InterPro" id="IPR050300">
    <property type="entry name" value="GDXG_lipolytic_enzyme"/>
</dbReference>
<dbReference type="GO" id="GO:0016787">
    <property type="term" value="F:hydrolase activity"/>
    <property type="evidence" value="ECO:0007669"/>
    <property type="project" value="UniProtKB-KW"/>
</dbReference>
<dbReference type="EMBL" id="JBHTBF010000001">
    <property type="protein sequence ID" value="MFC7315899.1"/>
    <property type="molecule type" value="Genomic_DNA"/>
</dbReference>
<feature type="domain" description="Alpha/beta hydrolase fold-3" evidence="2">
    <location>
        <begin position="79"/>
        <end position="287"/>
    </location>
</feature>
<keyword evidence="1 3" id="KW-0378">Hydrolase</keyword>
<keyword evidence="4" id="KW-1185">Reference proteome</keyword>
<dbReference type="Gene3D" id="3.40.50.1820">
    <property type="entry name" value="alpha/beta hydrolase"/>
    <property type="match status" value="1"/>
</dbReference>